<comment type="caution">
    <text evidence="1">The sequence shown here is derived from an EMBL/GenBank/DDBJ whole genome shotgun (WGS) entry which is preliminary data.</text>
</comment>
<organism evidence="1 2">
    <name type="scientific">Araneus ventricosus</name>
    <name type="common">Orbweaver spider</name>
    <name type="synonym">Epeira ventricosa</name>
    <dbReference type="NCBI Taxonomy" id="182803"/>
    <lineage>
        <taxon>Eukaryota</taxon>
        <taxon>Metazoa</taxon>
        <taxon>Ecdysozoa</taxon>
        <taxon>Arthropoda</taxon>
        <taxon>Chelicerata</taxon>
        <taxon>Arachnida</taxon>
        <taxon>Araneae</taxon>
        <taxon>Araneomorphae</taxon>
        <taxon>Entelegynae</taxon>
        <taxon>Araneoidea</taxon>
        <taxon>Araneidae</taxon>
        <taxon>Araneus</taxon>
    </lineage>
</organism>
<proteinExistence type="predicted"/>
<reference evidence="1 2" key="1">
    <citation type="journal article" date="2019" name="Sci. Rep.">
        <title>Orb-weaving spider Araneus ventricosus genome elucidates the spidroin gene catalogue.</title>
        <authorList>
            <person name="Kono N."/>
            <person name="Nakamura H."/>
            <person name="Ohtoshi R."/>
            <person name="Moran D.A.P."/>
            <person name="Shinohara A."/>
            <person name="Yoshida Y."/>
            <person name="Fujiwara M."/>
            <person name="Mori M."/>
            <person name="Tomita M."/>
            <person name="Arakawa K."/>
        </authorList>
    </citation>
    <scope>NUCLEOTIDE SEQUENCE [LARGE SCALE GENOMIC DNA]</scope>
</reference>
<accession>A0A4Y2UIY8</accession>
<dbReference type="EMBL" id="BGPR01037069">
    <property type="protein sequence ID" value="GBO12583.1"/>
    <property type="molecule type" value="Genomic_DNA"/>
</dbReference>
<dbReference type="AlphaFoldDB" id="A0A4Y2UIY8"/>
<name>A0A4Y2UIY8_ARAVE</name>
<evidence type="ECO:0008006" key="3">
    <source>
        <dbReference type="Google" id="ProtNLM"/>
    </source>
</evidence>
<sequence length="154" mass="17857">MTRKFLTAEESLEYMNSLSDQEFDDPAMIIIPPEPNAVSDEEEIDDSITNCNIVETCGDPEIRDTAGTIEVLSNICEETKFDTKTPKWKKCEPEVSLSPCSFLLKIINILQIRYQEKSRELFHVMAIDMISHTVTETNRYAVQKNDHFFWCQRK</sequence>
<evidence type="ECO:0000313" key="2">
    <source>
        <dbReference type="Proteomes" id="UP000499080"/>
    </source>
</evidence>
<protein>
    <recommendedName>
        <fullName evidence="3">PiggyBac transposable element-derived protein domain-containing protein</fullName>
    </recommendedName>
</protein>
<dbReference type="Proteomes" id="UP000499080">
    <property type="component" value="Unassembled WGS sequence"/>
</dbReference>
<gene>
    <name evidence="1" type="ORF">AVEN_170632_1</name>
</gene>
<keyword evidence="2" id="KW-1185">Reference proteome</keyword>
<evidence type="ECO:0000313" key="1">
    <source>
        <dbReference type="EMBL" id="GBO12583.1"/>
    </source>
</evidence>